<reference evidence="1" key="1">
    <citation type="submission" date="2015-04" db="UniProtKB">
        <authorList>
            <consortium name="EnsemblPlants"/>
        </authorList>
    </citation>
    <scope>IDENTIFICATION</scope>
</reference>
<protein>
    <submittedName>
        <fullName evidence="1">Uncharacterized protein</fullName>
    </submittedName>
</protein>
<proteinExistence type="predicted"/>
<keyword evidence="2" id="KW-1185">Reference proteome</keyword>
<dbReference type="AlphaFoldDB" id="A0A0E0BQP6"/>
<dbReference type="Gramene" id="OGLUM12G08070.1">
    <property type="protein sequence ID" value="OGLUM12G08070.1"/>
    <property type="gene ID" value="OGLUM12G08070"/>
</dbReference>
<dbReference type="Proteomes" id="UP000026961">
    <property type="component" value="Chromosome 12"/>
</dbReference>
<dbReference type="EnsemblPlants" id="OGLUM12G08070.1">
    <property type="protein sequence ID" value="OGLUM12G08070.1"/>
    <property type="gene ID" value="OGLUM12G08070"/>
</dbReference>
<organism evidence="1">
    <name type="scientific">Oryza glumipatula</name>
    <dbReference type="NCBI Taxonomy" id="40148"/>
    <lineage>
        <taxon>Eukaryota</taxon>
        <taxon>Viridiplantae</taxon>
        <taxon>Streptophyta</taxon>
        <taxon>Embryophyta</taxon>
        <taxon>Tracheophyta</taxon>
        <taxon>Spermatophyta</taxon>
        <taxon>Magnoliopsida</taxon>
        <taxon>Liliopsida</taxon>
        <taxon>Poales</taxon>
        <taxon>Poaceae</taxon>
        <taxon>BOP clade</taxon>
        <taxon>Oryzoideae</taxon>
        <taxon>Oryzeae</taxon>
        <taxon>Oryzinae</taxon>
        <taxon>Oryza</taxon>
    </lineage>
</organism>
<evidence type="ECO:0000313" key="2">
    <source>
        <dbReference type="Proteomes" id="UP000026961"/>
    </source>
</evidence>
<name>A0A0E0BQP6_9ORYZ</name>
<sequence length="141" mass="15531">MSPLPTTADGEGVAATLEPDTTRAMSRLAARKEAMGGSTSYLCNKACPVKTNQVSSHAGLRDIHQAKGWVEEALSDKCKKQDTAESRVPRLSGLNRINKGEKNIFDVIDITRQESRCVDIRQHLFFITMAEREAQQLATVN</sequence>
<accession>A0A0E0BQP6</accession>
<evidence type="ECO:0000313" key="1">
    <source>
        <dbReference type="EnsemblPlants" id="OGLUM12G08070.1"/>
    </source>
</evidence>
<dbReference type="HOGENOM" id="CLU_1828307_0_0_1"/>
<reference evidence="1" key="2">
    <citation type="submission" date="2018-05" db="EMBL/GenBank/DDBJ databases">
        <title>OgluRS3 (Oryza glumaepatula Reference Sequence Version 3).</title>
        <authorList>
            <person name="Zhang J."/>
            <person name="Kudrna D."/>
            <person name="Lee S."/>
            <person name="Talag J."/>
            <person name="Welchert J."/>
            <person name="Wing R.A."/>
        </authorList>
    </citation>
    <scope>NUCLEOTIDE SEQUENCE [LARGE SCALE GENOMIC DNA]</scope>
</reference>